<feature type="domain" description="LUD" evidence="1">
    <location>
        <begin position="233"/>
        <end position="381"/>
    </location>
</feature>
<keyword evidence="3" id="KW-1185">Reference proteome</keyword>
<evidence type="ECO:0000259" key="1">
    <source>
        <dbReference type="Pfam" id="PF02589"/>
    </source>
</evidence>
<protein>
    <recommendedName>
        <fullName evidence="1">LUD domain-containing protein</fullName>
    </recommendedName>
</protein>
<dbReference type="Proteomes" id="UP000807716">
    <property type="component" value="Unassembled WGS sequence"/>
</dbReference>
<gene>
    <name evidence="2" type="ORF">DFQ27_001882</name>
</gene>
<evidence type="ECO:0000313" key="3">
    <source>
        <dbReference type="Proteomes" id="UP000807716"/>
    </source>
</evidence>
<dbReference type="OrthoDB" id="15060at2759"/>
<dbReference type="AlphaFoldDB" id="A0A9P6Q9X1"/>
<accession>A0A9P6Q9X1</accession>
<name>A0A9P6Q9X1_9FUNG</name>
<sequence length="425" mass="45998">MHAAKDCCLINALQTKIMAVALLEAHTAVERIIAEEWEKFKTEHAAALWAELKGLSEQEIEGFEQEMLQQRDDYDPSYDMLLEQEQHEMQYAIEEYLRHQDTSSQSTTSSSLSIAANGTFGIEDEYSPTPTLYSTMPSLLKRVKSIFKSKKDLKQKPAASASTLAPVAEAAPVSKAAVVSATAPQIEAPATHPKNGHEKHTLAALLKSDEQLAASGLANSPYAKPASQERVQAAKAGLEAKGFKVHLAQNKTEAFNTLKSLIPKGASVNNAHSTTLEEIGFITYLKGETEWDNVHATILAETDMGKQAELRRTKGSTVDYYLTSMAAVTENGEMAHGDLSGSKVGGVAFGAGNVIVIVGSNKIVKDIEEAEKRTNEFALAVESARARDAYGVPASALVHYEVIANPNPFNPDRIQVVLVNEALGF</sequence>
<proteinExistence type="predicted"/>
<dbReference type="PANTHER" id="PTHR36179:SF2">
    <property type="entry name" value="LUD DOMAIN-CONTAINING PROTEIN"/>
    <property type="match status" value="1"/>
</dbReference>
<organism evidence="2 3">
    <name type="scientific">Actinomortierella ambigua</name>
    <dbReference type="NCBI Taxonomy" id="1343610"/>
    <lineage>
        <taxon>Eukaryota</taxon>
        <taxon>Fungi</taxon>
        <taxon>Fungi incertae sedis</taxon>
        <taxon>Mucoromycota</taxon>
        <taxon>Mortierellomycotina</taxon>
        <taxon>Mortierellomycetes</taxon>
        <taxon>Mortierellales</taxon>
        <taxon>Mortierellaceae</taxon>
        <taxon>Actinomortierella</taxon>
    </lineage>
</organism>
<dbReference type="EMBL" id="JAAAJB010000167">
    <property type="protein sequence ID" value="KAG0263196.1"/>
    <property type="molecule type" value="Genomic_DNA"/>
</dbReference>
<dbReference type="InterPro" id="IPR003741">
    <property type="entry name" value="LUD_dom"/>
</dbReference>
<reference evidence="2" key="1">
    <citation type="journal article" date="2020" name="Fungal Divers.">
        <title>Resolving the Mortierellaceae phylogeny through synthesis of multi-gene phylogenetics and phylogenomics.</title>
        <authorList>
            <person name="Vandepol N."/>
            <person name="Liber J."/>
            <person name="Desiro A."/>
            <person name="Na H."/>
            <person name="Kennedy M."/>
            <person name="Barry K."/>
            <person name="Grigoriev I.V."/>
            <person name="Miller A.N."/>
            <person name="O'Donnell K."/>
            <person name="Stajich J.E."/>
            <person name="Bonito G."/>
        </authorList>
    </citation>
    <scope>NUCLEOTIDE SEQUENCE</scope>
    <source>
        <strain evidence="2">BC1065</strain>
    </source>
</reference>
<dbReference type="Pfam" id="PF02589">
    <property type="entry name" value="LUD_dom"/>
    <property type="match status" value="1"/>
</dbReference>
<evidence type="ECO:0000313" key="2">
    <source>
        <dbReference type="EMBL" id="KAG0263196.1"/>
    </source>
</evidence>
<comment type="caution">
    <text evidence="2">The sequence shown here is derived from an EMBL/GenBank/DDBJ whole genome shotgun (WGS) entry which is preliminary data.</text>
</comment>
<dbReference type="PANTHER" id="PTHR36179">
    <property type="entry name" value="LUD_DOM DOMAIN-CONTAINING PROTEIN"/>
    <property type="match status" value="1"/>
</dbReference>